<dbReference type="PANTHER" id="PTHR21496">
    <property type="entry name" value="FERREDOXIN-RELATED"/>
    <property type="match status" value="1"/>
</dbReference>
<dbReference type="SUPFAM" id="SSF50022">
    <property type="entry name" value="ISP domain"/>
    <property type="match status" value="1"/>
</dbReference>
<keyword evidence="7" id="KW-1185">Reference proteome</keyword>
<dbReference type="Gene3D" id="2.102.10.10">
    <property type="entry name" value="Rieske [2Fe-2S] iron-sulphur domain"/>
    <property type="match status" value="1"/>
</dbReference>
<dbReference type="EMBL" id="JBHTLK010000060">
    <property type="protein sequence ID" value="MFD1148288.1"/>
    <property type="molecule type" value="Genomic_DNA"/>
</dbReference>
<reference evidence="7" key="1">
    <citation type="journal article" date="2019" name="Int. J. Syst. Evol. Microbiol.">
        <title>The Global Catalogue of Microorganisms (GCM) 10K type strain sequencing project: providing services to taxonomists for standard genome sequencing and annotation.</title>
        <authorList>
            <consortium name="The Broad Institute Genomics Platform"/>
            <consortium name="The Broad Institute Genome Sequencing Center for Infectious Disease"/>
            <person name="Wu L."/>
            <person name="Ma J."/>
        </authorList>
    </citation>
    <scope>NUCLEOTIDE SEQUENCE [LARGE SCALE GENOMIC DNA]</scope>
    <source>
        <strain evidence="7">CCUG 60214</strain>
    </source>
</reference>
<keyword evidence="6" id="KW-0223">Dioxygenase</keyword>
<keyword evidence="3" id="KW-0408">Iron</keyword>
<dbReference type="Pfam" id="PF00355">
    <property type="entry name" value="Rieske"/>
    <property type="match status" value="1"/>
</dbReference>
<dbReference type="RefSeq" id="WP_380723721.1">
    <property type="nucleotide sequence ID" value="NZ_JBHTLK010000060.1"/>
</dbReference>
<dbReference type="NCBIfam" id="NF007422">
    <property type="entry name" value="PRK09965.1"/>
    <property type="match status" value="1"/>
</dbReference>
<accession>A0ABW3QTZ3</accession>
<keyword evidence="6" id="KW-0560">Oxidoreductase</keyword>
<protein>
    <submittedName>
        <fullName evidence="6">Bifunctional 3-phenylpropionate/cinnamic acid dioxygenase ferredoxin subunit</fullName>
        <ecNumber evidence="6">1.14.12.19</ecNumber>
    </submittedName>
</protein>
<evidence type="ECO:0000256" key="4">
    <source>
        <dbReference type="ARBA" id="ARBA00023014"/>
    </source>
</evidence>
<dbReference type="InterPro" id="IPR017941">
    <property type="entry name" value="Rieske_2Fe-2S"/>
</dbReference>
<dbReference type="PROSITE" id="PS51296">
    <property type="entry name" value="RIESKE"/>
    <property type="match status" value="1"/>
</dbReference>
<evidence type="ECO:0000259" key="5">
    <source>
        <dbReference type="PROSITE" id="PS51296"/>
    </source>
</evidence>
<evidence type="ECO:0000256" key="1">
    <source>
        <dbReference type="ARBA" id="ARBA00022714"/>
    </source>
</evidence>
<evidence type="ECO:0000256" key="2">
    <source>
        <dbReference type="ARBA" id="ARBA00022723"/>
    </source>
</evidence>
<evidence type="ECO:0000256" key="3">
    <source>
        <dbReference type="ARBA" id="ARBA00023004"/>
    </source>
</evidence>
<dbReference type="Proteomes" id="UP001597168">
    <property type="component" value="Unassembled WGS sequence"/>
</dbReference>
<keyword evidence="1" id="KW-0001">2Fe-2S</keyword>
<keyword evidence="2" id="KW-0479">Metal-binding</keyword>
<name>A0ABW3QTZ3_9PSEU</name>
<dbReference type="CDD" id="cd03528">
    <property type="entry name" value="Rieske_RO_ferredoxin"/>
    <property type="match status" value="1"/>
</dbReference>
<comment type="caution">
    <text evidence="6">The sequence shown here is derived from an EMBL/GenBank/DDBJ whole genome shotgun (WGS) entry which is preliminary data.</text>
</comment>
<gene>
    <name evidence="6" type="ORF">ACFQ3T_14245</name>
</gene>
<dbReference type="EC" id="1.14.12.19" evidence="6"/>
<dbReference type="GO" id="GO:0008695">
    <property type="term" value="F:3-phenylpropionate dioxygenase activity"/>
    <property type="evidence" value="ECO:0007669"/>
    <property type="project" value="UniProtKB-EC"/>
</dbReference>
<keyword evidence="4" id="KW-0411">Iron-sulfur</keyword>
<organism evidence="6 7">
    <name type="scientific">Saccharothrix hoggarensis</name>
    <dbReference type="NCBI Taxonomy" id="913853"/>
    <lineage>
        <taxon>Bacteria</taxon>
        <taxon>Bacillati</taxon>
        <taxon>Actinomycetota</taxon>
        <taxon>Actinomycetes</taxon>
        <taxon>Pseudonocardiales</taxon>
        <taxon>Pseudonocardiaceae</taxon>
        <taxon>Saccharothrix</taxon>
    </lineage>
</organism>
<proteinExistence type="predicted"/>
<evidence type="ECO:0000313" key="6">
    <source>
        <dbReference type="EMBL" id="MFD1148288.1"/>
    </source>
</evidence>
<dbReference type="PANTHER" id="PTHR21496:SF23">
    <property type="entry name" value="3-PHENYLPROPIONATE_CINNAMIC ACID DIOXYGENASE FERREDOXIN SUBUNIT"/>
    <property type="match status" value="1"/>
</dbReference>
<sequence>MAESRTSGRVLVCRVEDLPDGEAVRVPAEEAGTEDAVAVFNDGGRLFALNDTCTHARASLSDGWVQDGHVECPLHGGAFCLRTGEAVGAPASADATTHGVEVHEGAIYLLPRP</sequence>
<evidence type="ECO:0000313" key="7">
    <source>
        <dbReference type="Proteomes" id="UP001597168"/>
    </source>
</evidence>
<dbReference type="InterPro" id="IPR036922">
    <property type="entry name" value="Rieske_2Fe-2S_sf"/>
</dbReference>
<feature type="domain" description="Rieske" evidence="5">
    <location>
        <begin position="10"/>
        <end position="109"/>
    </location>
</feature>